<dbReference type="InterPro" id="IPR015424">
    <property type="entry name" value="PyrdxlP-dep_Trfase"/>
</dbReference>
<comment type="similarity">
    <text evidence="2">Belongs to the class-I pyridoxal-phosphate-dependent aminotransferase family.</text>
</comment>
<name>A0A2Z2NUD4_9GAMM</name>
<dbReference type="EC" id="2.6.1.1" evidence="7"/>
<dbReference type="Proteomes" id="UP000250079">
    <property type="component" value="Chromosome"/>
</dbReference>
<dbReference type="GO" id="GO:0006520">
    <property type="term" value="P:amino acid metabolic process"/>
    <property type="evidence" value="ECO:0007669"/>
    <property type="project" value="InterPro"/>
</dbReference>
<protein>
    <submittedName>
        <fullName evidence="7">Aspartate aminotransferase</fullName>
        <ecNumber evidence="7">2.6.1.1</ecNumber>
    </submittedName>
</protein>
<dbReference type="OrthoDB" id="3224382at2"/>
<evidence type="ECO:0000256" key="3">
    <source>
        <dbReference type="ARBA" id="ARBA00022576"/>
    </source>
</evidence>
<keyword evidence="4 7" id="KW-0808">Transferase</keyword>
<evidence type="ECO:0000256" key="4">
    <source>
        <dbReference type="ARBA" id="ARBA00022679"/>
    </source>
</evidence>
<dbReference type="AlphaFoldDB" id="A0A2Z2NUD4"/>
<dbReference type="NCBIfam" id="NF005732">
    <property type="entry name" value="PRK07550.1"/>
    <property type="match status" value="1"/>
</dbReference>
<dbReference type="KEGG" id="gai:IMCC3135_24255"/>
<proteinExistence type="inferred from homology"/>
<organism evidence="7 8">
    <name type="scientific">Granulosicoccus antarcticus IMCC3135</name>
    <dbReference type="NCBI Taxonomy" id="1192854"/>
    <lineage>
        <taxon>Bacteria</taxon>
        <taxon>Pseudomonadati</taxon>
        <taxon>Pseudomonadota</taxon>
        <taxon>Gammaproteobacteria</taxon>
        <taxon>Chromatiales</taxon>
        <taxon>Granulosicoccaceae</taxon>
        <taxon>Granulosicoccus</taxon>
    </lineage>
</organism>
<evidence type="ECO:0000313" key="7">
    <source>
        <dbReference type="EMBL" id="ASJ74919.1"/>
    </source>
</evidence>
<dbReference type="PANTHER" id="PTHR46383:SF1">
    <property type="entry name" value="ASPARTATE AMINOTRANSFERASE"/>
    <property type="match status" value="1"/>
</dbReference>
<dbReference type="GO" id="GO:0030170">
    <property type="term" value="F:pyridoxal phosphate binding"/>
    <property type="evidence" value="ECO:0007669"/>
    <property type="project" value="InterPro"/>
</dbReference>
<evidence type="ECO:0000256" key="1">
    <source>
        <dbReference type="ARBA" id="ARBA00001933"/>
    </source>
</evidence>
<keyword evidence="8" id="KW-1185">Reference proteome</keyword>
<dbReference type="RefSeq" id="WP_088919891.1">
    <property type="nucleotide sequence ID" value="NZ_CP018632.1"/>
</dbReference>
<dbReference type="GO" id="GO:0004069">
    <property type="term" value="F:L-aspartate:2-oxoglutarate aminotransferase activity"/>
    <property type="evidence" value="ECO:0007669"/>
    <property type="project" value="UniProtKB-EC"/>
</dbReference>
<dbReference type="InterPro" id="IPR004839">
    <property type="entry name" value="Aminotransferase_I/II_large"/>
</dbReference>
<dbReference type="Gene3D" id="3.40.640.10">
    <property type="entry name" value="Type I PLP-dependent aspartate aminotransferase-like (Major domain)"/>
    <property type="match status" value="1"/>
</dbReference>
<comment type="cofactor">
    <cofactor evidence="1">
        <name>pyridoxal 5'-phosphate</name>
        <dbReference type="ChEBI" id="CHEBI:597326"/>
    </cofactor>
</comment>
<evidence type="ECO:0000256" key="2">
    <source>
        <dbReference type="ARBA" id="ARBA00007441"/>
    </source>
</evidence>
<dbReference type="InterPro" id="IPR050596">
    <property type="entry name" value="AspAT/PAT-like"/>
</dbReference>
<dbReference type="InterPro" id="IPR015421">
    <property type="entry name" value="PyrdxlP-dep_Trfase_major"/>
</dbReference>
<evidence type="ECO:0000313" key="8">
    <source>
        <dbReference type="Proteomes" id="UP000250079"/>
    </source>
</evidence>
<dbReference type="EMBL" id="CP018632">
    <property type="protein sequence ID" value="ASJ74919.1"/>
    <property type="molecule type" value="Genomic_DNA"/>
</dbReference>
<dbReference type="CDD" id="cd00609">
    <property type="entry name" value="AAT_like"/>
    <property type="match status" value="1"/>
</dbReference>
<gene>
    <name evidence="7" type="primary">aspC_2</name>
    <name evidence="7" type="ORF">IMCC3135_24255</name>
</gene>
<evidence type="ECO:0000256" key="5">
    <source>
        <dbReference type="ARBA" id="ARBA00022898"/>
    </source>
</evidence>
<evidence type="ECO:0000259" key="6">
    <source>
        <dbReference type="Pfam" id="PF00155"/>
    </source>
</evidence>
<sequence length="387" mass="42390">MSRQLFNPNIMNLGVPPIPHVQRAARAYDKSLGPLIDLSQAVPDYPPPASLLEALSTKAGDPAWLGYGEIEGEPVLRAAYARDLEQTHGSRLTADNVMITSGCNQAFMTAIMSIAAPGESVMLINPWYFNHQSTLSMLGINTAHVSVDASTGFLPDPDKLAAALTPDVRAIAIVSPNNPTGAAYPAELLHQIYQLCVKHDIWMILDETYQDFLPAEHGQAHDLFNENFDNHLIVLSSFSKSYCIPGHRLGVAVAGTEVLQQMVKIMDNLQICAPRAAQAALAKCMPELTNWRADNRDQINQRAATLISAMDKLPGWRIDAMGAYFAYVQHPWTNESSFDVAERLARELGVVTLPGEFFGPGQERYLRVAFANVVSEVIALLPERLSA</sequence>
<reference evidence="7 8" key="1">
    <citation type="submission" date="2016-12" db="EMBL/GenBank/DDBJ databases">
        <authorList>
            <person name="Song W.-J."/>
            <person name="Kurnit D.M."/>
        </authorList>
    </citation>
    <scope>NUCLEOTIDE SEQUENCE [LARGE SCALE GENOMIC DNA]</scope>
    <source>
        <strain evidence="7 8">IMCC3135</strain>
    </source>
</reference>
<dbReference type="SUPFAM" id="SSF53383">
    <property type="entry name" value="PLP-dependent transferases"/>
    <property type="match status" value="1"/>
</dbReference>
<dbReference type="Pfam" id="PF00155">
    <property type="entry name" value="Aminotran_1_2"/>
    <property type="match status" value="1"/>
</dbReference>
<accession>A0A2Z2NUD4</accession>
<keyword evidence="5" id="KW-0663">Pyridoxal phosphate</keyword>
<feature type="domain" description="Aminotransferase class I/classII large" evidence="6">
    <location>
        <begin position="35"/>
        <end position="381"/>
    </location>
</feature>
<dbReference type="PANTHER" id="PTHR46383">
    <property type="entry name" value="ASPARTATE AMINOTRANSFERASE"/>
    <property type="match status" value="1"/>
</dbReference>
<keyword evidence="3 7" id="KW-0032">Aminotransferase</keyword>